<dbReference type="EMBL" id="CSTE01000002">
    <property type="protein sequence ID" value="CQR50994.1"/>
    <property type="molecule type" value="Genomic_DNA"/>
</dbReference>
<dbReference type="Gene3D" id="3.40.30.10">
    <property type="entry name" value="Glutaredoxin"/>
    <property type="match status" value="1"/>
</dbReference>
<dbReference type="InterPro" id="IPR036249">
    <property type="entry name" value="Thioredoxin-like_sf"/>
</dbReference>
<name>A0A0D6JT26_9EURY</name>
<dbReference type="Proteomes" id="UP000198902">
    <property type="component" value="Unassembled WGS sequence"/>
</dbReference>
<accession>A0A0D6JT26</accession>
<gene>
    <name evidence="1" type="ORF">BN996_02480</name>
</gene>
<organism evidence="1 2">
    <name type="scientific">Haloferax massiliensis</name>
    <dbReference type="NCBI Taxonomy" id="1476858"/>
    <lineage>
        <taxon>Archaea</taxon>
        <taxon>Methanobacteriati</taxon>
        <taxon>Methanobacteriota</taxon>
        <taxon>Stenosarchaea group</taxon>
        <taxon>Halobacteria</taxon>
        <taxon>Halobacteriales</taxon>
        <taxon>Haloferacaceae</taxon>
        <taxon>Haloferax</taxon>
    </lineage>
</organism>
<reference evidence="2" key="1">
    <citation type="submission" date="2015-03" db="EMBL/GenBank/DDBJ databases">
        <authorList>
            <person name="Urmite Genomes"/>
        </authorList>
    </citation>
    <scope>NUCLEOTIDE SEQUENCE [LARGE SCALE GENOMIC DNA]</scope>
    <source>
        <strain evidence="2">Arc-Hr</strain>
    </source>
</reference>
<sequence>MSDAVPIVIYTRTECHLCDEAEATVRDVAEEADVPVDIDLVNVDADDELRETYGERVPYVYVDGRPAFKFRVDADRLREKLTAARSLD</sequence>
<dbReference type="PROSITE" id="PS51354">
    <property type="entry name" value="GLUTAREDOXIN_2"/>
    <property type="match status" value="1"/>
</dbReference>
<protein>
    <submittedName>
        <fullName evidence="1">Uncharacterized protein</fullName>
    </submittedName>
</protein>
<dbReference type="AlphaFoldDB" id="A0A0D6JT26"/>
<evidence type="ECO:0000313" key="2">
    <source>
        <dbReference type="Proteomes" id="UP000198902"/>
    </source>
</evidence>
<dbReference type="RefSeq" id="WP_089779354.1">
    <property type="nucleotide sequence ID" value="NZ_CABLRR010000002.1"/>
</dbReference>
<keyword evidence="2" id="KW-1185">Reference proteome</keyword>
<dbReference type="InterPro" id="IPR008554">
    <property type="entry name" value="Glutaredoxin-like"/>
</dbReference>
<evidence type="ECO:0000313" key="1">
    <source>
        <dbReference type="EMBL" id="CQR50994.1"/>
    </source>
</evidence>
<proteinExistence type="predicted"/>
<dbReference type="OrthoDB" id="286273at2157"/>
<dbReference type="SUPFAM" id="SSF52833">
    <property type="entry name" value="Thioredoxin-like"/>
    <property type="match status" value="1"/>
</dbReference>
<dbReference type="Pfam" id="PF05768">
    <property type="entry name" value="Glrx-like"/>
    <property type="match status" value="1"/>
</dbReference>